<dbReference type="OrthoDB" id="9821121at2"/>
<dbReference type="EMBL" id="JYIZ01000055">
    <property type="protein sequence ID" value="KJL38379.1"/>
    <property type="molecule type" value="Genomic_DNA"/>
</dbReference>
<comment type="caution">
    <text evidence="2">The sequence shown here is derived from an EMBL/GenBank/DDBJ whole genome shotgun (WGS) entry which is preliminary data.</text>
</comment>
<dbReference type="Proteomes" id="UP000033956">
    <property type="component" value="Unassembled WGS sequence"/>
</dbReference>
<gene>
    <name evidence="2" type="ORF">RS81_02650</name>
</gene>
<sequence>MDSDDEARTWTKRRGAAGPAEDDWGARGLFIEEVYPLAQISPGKTESQCSSCGTGKEDKWYRAEDISVVFHWQPKADVAAHVYGWWYCPDHLTRTNLPWSHWEEAPEELWGPRLRSIKYPDCQQAIGLGASCGQPYAGVRDGHPMCAEHVERFDAAERLSVMERRLLGDS</sequence>
<accession>A0A0M2GXA1</accession>
<keyword evidence="3" id="KW-1185">Reference proteome</keyword>
<name>A0A0M2GXA1_9MICO</name>
<proteinExistence type="predicted"/>
<dbReference type="AlphaFoldDB" id="A0A0M2GXA1"/>
<evidence type="ECO:0000256" key="1">
    <source>
        <dbReference type="SAM" id="MobiDB-lite"/>
    </source>
</evidence>
<reference evidence="2 3" key="1">
    <citation type="submission" date="2015-02" db="EMBL/GenBank/DDBJ databases">
        <title>Draft genome sequences of ten Microbacterium spp. with emphasis on heavy metal contaminated environments.</title>
        <authorList>
            <person name="Corretto E."/>
        </authorList>
    </citation>
    <scope>NUCLEOTIDE SEQUENCE [LARGE SCALE GENOMIC DNA]</scope>
    <source>
        <strain evidence="2 3">DSM 12510</strain>
    </source>
</reference>
<evidence type="ECO:0000313" key="2">
    <source>
        <dbReference type="EMBL" id="KJL38379.1"/>
    </source>
</evidence>
<dbReference type="RefSeq" id="WP_045276564.1">
    <property type="nucleotide sequence ID" value="NZ_BAAAUP010000003.1"/>
</dbReference>
<organism evidence="2 3">
    <name type="scientific">Microbacterium terrae</name>
    <dbReference type="NCBI Taxonomy" id="69369"/>
    <lineage>
        <taxon>Bacteria</taxon>
        <taxon>Bacillati</taxon>
        <taxon>Actinomycetota</taxon>
        <taxon>Actinomycetes</taxon>
        <taxon>Micrococcales</taxon>
        <taxon>Microbacteriaceae</taxon>
        <taxon>Microbacterium</taxon>
    </lineage>
</organism>
<protein>
    <submittedName>
        <fullName evidence="2">Uncharacterized protein</fullName>
    </submittedName>
</protein>
<evidence type="ECO:0000313" key="3">
    <source>
        <dbReference type="Proteomes" id="UP000033956"/>
    </source>
</evidence>
<dbReference type="PATRIC" id="fig|92835.4.peg.2686"/>
<feature type="region of interest" description="Disordered" evidence="1">
    <location>
        <begin position="1"/>
        <end position="23"/>
    </location>
</feature>